<name>A0A6P0UPU3_9FLAO</name>
<accession>A0A6P0UPU3</accession>
<dbReference type="PANTHER" id="PTHR43584:SF8">
    <property type="entry name" value="N-ACETYLMURAMATE ALPHA-1-PHOSPHATE URIDYLYLTRANSFERASE"/>
    <property type="match status" value="1"/>
</dbReference>
<dbReference type="PROSITE" id="PS50206">
    <property type="entry name" value="RHODANESE_3"/>
    <property type="match status" value="1"/>
</dbReference>
<dbReference type="GO" id="GO:0016779">
    <property type="term" value="F:nucleotidyltransferase activity"/>
    <property type="evidence" value="ECO:0007669"/>
    <property type="project" value="UniProtKB-KW"/>
</dbReference>
<dbReference type="Gene3D" id="3.90.550.10">
    <property type="entry name" value="Spore Coat Polysaccharide Biosynthesis Protein SpsA, Chain A"/>
    <property type="match status" value="1"/>
</dbReference>
<keyword evidence="5" id="KW-1185">Reference proteome</keyword>
<comment type="caution">
    <text evidence="4">The sequence shown here is derived from an EMBL/GenBank/DDBJ whole genome shotgun (WGS) entry which is preliminary data.</text>
</comment>
<reference evidence="4 5" key="1">
    <citation type="submission" date="2020-01" db="EMBL/GenBank/DDBJ databases">
        <title>Leptobacterium flavescens.</title>
        <authorList>
            <person name="Wang G."/>
        </authorList>
    </citation>
    <scope>NUCLEOTIDE SEQUENCE [LARGE SCALE GENOMIC DNA]</scope>
    <source>
        <strain evidence="4 5">KCTC 22160</strain>
    </source>
</reference>
<dbReference type="InterPro" id="IPR050065">
    <property type="entry name" value="GlmU-like"/>
</dbReference>
<dbReference type="Pfam" id="PF00483">
    <property type="entry name" value="NTP_transferase"/>
    <property type="match status" value="1"/>
</dbReference>
<evidence type="ECO:0000313" key="4">
    <source>
        <dbReference type="EMBL" id="NER14977.1"/>
    </source>
</evidence>
<evidence type="ECO:0000259" key="3">
    <source>
        <dbReference type="PROSITE" id="PS50206"/>
    </source>
</evidence>
<dbReference type="InterPro" id="IPR005835">
    <property type="entry name" value="NTP_transferase_dom"/>
</dbReference>
<keyword evidence="1 4" id="KW-0808">Transferase</keyword>
<dbReference type="EMBL" id="JAABOO010000004">
    <property type="protein sequence ID" value="NER14977.1"/>
    <property type="molecule type" value="Genomic_DNA"/>
</dbReference>
<organism evidence="4 5">
    <name type="scientific">Leptobacterium flavescens</name>
    <dbReference type="NCBI Taxonomy" id="472055"/>
    <lineage>
        <taxon>Bacteria</taxon>
        <taxon>Pseudomonadati</taxon>
        <taxon>Bacteroidota</taxon>
        <taxon>Flavobacteriia</taxon>
        <taxon>Flavobacteriales</taxon>
        <taxon>Flavobacteriaceae</taxon>
        <taxon>Leptobacterium</taxon>
    </lineage>
</organism>
<evidence type="ECO:0000313" key="5">
    <source>
        <dbReference type="Proteomes" id="UP000468581"/>
    </source>
</evidence>
<dbReference type="InterPro" id="IPR029044">
    <property type="entry name" value="Nucleotide-diphossugar_trans"/>
</dbReference>
<dbReference type="AlphaFoldDB" id="A0A6P0UPU3"/>
<dbReference type="InterPro" id="IPR001763">
    <property type="entry name" value="Rhodanese-like_dom"/>
</dbReference>
<protein>
    <submittedName>
        <fullName evidence="4">NTP transferase domain-containing protein</fullName>
    </submittedName>
</protein>
<proteinExistence type="predicted"/>
<gene>
    <name evidence="4" type="ORF">GWK08_16090</name>
</gene>
<dbReference type="SUPFAM" id="SSF53448">
    <property type="entry name" value="Nucleotide-diphospho-sugar transferases"/>
    <property type="match status" value="1"/>
</dbReference>
<keyword evidence="2" id="KW-0548">Nucleotidyltransferase</keyword>
<evidence type="ECO:0000256" key="2">
    <source>
        <dbReference type="ARBA" id="ARBA00022695"/>
    </source>
</evidence>
<feature type="domain" description="Rhodanese" evidence="3">
    <location>
        <begin position="57"/>
        <end position="84"/>
    </location>
</feature>
<sequence length="290" mass="32596">MHQDLIILAGGASSRMKKSNMSAPDEKLAAQANSRSKGLISIDPDGRPLMDYLLYNAKRAGYTDVYIVIGGKEQLIQEFYGEKKKANNFHGLTINYAVQYIPEGREKPFGTADAVSQAVSQYPELNNRTYTVCNSDNLYSESVLKALRMTQSPNAFIAYDRDALLFSTERIAQFALASLDKDGFLVDIIEKPDPQKSKLYKDDTGKIRVSMNIFKFSGPMFNTYVINCPVNKKRNEKELPTALLNMVQDHPSSVKGVPASEHVPDLTSKDDIERMKNYIDTHYSGLKWDE</sequence>
<evidence type="ECO:0000256" key="1">
    <source>
        <dbReference type="ARBA" id="ARBA00022679"/>
    </source>
</evidence>
<dbReference type="Proteomes" id="UP000468581">
    <property type="component" value="Unassembled WGS sequence"/>
</dbReference>
<dbReference type="RefSeq" id="WP_163608282.1">
    <property type="nucleotide sequence ID" value="NZ_JAABOO010000004.1"/>
</dbReference>
<dbReference type="PANTHER" id="PTHR43584">
    <property type="entry name" value="NUCLEOTIDYL TRANSFERASE"/>
    <property type="match status" value="1"/>
</dbReference>